<evidence type="ECO:0000313" key="2">
    <source>
        <dbReference type="Proteomes" id="UP000295087"/>
    </source>
</evidence>
<name>A0A4R6PW46_NOCIG</name>
<evidence type="ECO:0000313" key="1">
    <source>
        <dbReference type="EMBL" id="TDP42812.1"/>
    </source>
</evidence>
<accession>A0A4R6PW46</accession>
<dbReference type="Proteomes" id="UP000295087">
    <property type="component" value="Unassembled WGS sequence"/>
</dbReference>
<proteinExistence type="predicted"/>
<sequence>MAIAGDATAQLWNASSSGQFRMEPDAAREVALSYLRFAGMCDEWVNDAEMLRTIQGFGPLASAQQLQTGFAEKAVGLRKTSVSWQPQRRVWRMDTSRLLES</sequence>
<dbReference type="EMBL" id="SNXK01000001">
    <property type="protein sequence ID" value="TDP42812.1"/>
    <property type="molecule type" value="Genomic_DNA"/>
</dbReference>
<reference evidence="1 2" key="1">
    <citation type="submission" date="2019-03" db="EMBL/GenBank/DDBJ databases">
        <title>Genomic Encyclopedia of Type Strains, Phase IV (KMG-IV): sequencing the most valuable type-strain genomes for metagenomic binning, comparative biology and taxonomic classification.</title>
        <authorList>
            <person name="Goeker M."/>
        </authorList>
    </citation>
    <scope>NUCLEOTIDE SEQUENCE [LARGE SCALE GENOMIC DNA]</scope>
    <source>
        <strain evidence="1 2">DSM 44496</strain>
    </source>
</reference>
<comment type="caution">
    <text evidence="1">The sequence shown here is derived from an EMBL/GenBank/DDBJ whole genome shotgun (WGS) entry which is preliminary data.</text>
</comment>
<dbReference type="RefSeq" id="WP_133733857.1">
    <property type="nucleotide sequence ID" value="NZ_SNXK01000001.1"/>
</dbReference>
<dbReference type="AlphaFoldDB" id="A0A4R6PW46"/>
<keyword evidence="2" id="KW-1185">Reference proteome</keyword>
<organism evidence="1 2">
    <name type="scientific">Nocardia ignorata</name>
    <dbReference type="NCBI Taxonomy" id="145285"/>
    <lineage>
        <taxon>Bacteria</taxon>
        <taxon>Bacillati</taxon>
        <taxon>Actinomycetota</taxon>
        <taxon>Actinomycetes</taxon>
        <taxon>Mycobacteriales</taxon>
        <taxon>Nocardiaceae</taxon>
        <taxon>Nocardia</taxon>
    </lineage>
</organism>
<protein>
    <submittedName>
        <fullName evidence="1">Uncharacterized protein</fullName>
    </submittedName>
</protein>
<gene>
    <name evidence="1" type="ORF">DFR75_1011930</name>
</gene>